<accession>A0A844ZSD4</accession>
<reference evidence="3 4" key="1">
    <citation type="submission" date="2019-12" db="EMBL/GenBank/DDBJ databases">
        <title>Genomic-based taxomic classification of the family Erythrobacteraceae.</title>
        <authorList>
            <person name="Xu L."/>
        </authorList>
    </citation>
    <scope>NUCLEOTIDE SEQUENCE [LARGE SCALE GENOMIC DNA]</scope>
    <source>
        <strain evidence="3 4">KCTC 52763</strain>
    </source>
</reference>
<dbReference type="Proteomes" id="UP000442714">
    <property type="component" value="Unassembled WGS sequence"/>
</dbReference>
<keyword evidence="1" id="KW-0472">Membrane</keyword>
<feature type="domain" description="LptD C-terminal" evidence="2">
    <location>
        <begin position="355"/>
        <end position="722"/>
    </location>
</feature>
<dbReference type="HAMAP" id="MF_01411">
    <property type="entry name" value="LPS_assembly_LptD"/>
    <property type="match status" value="1"/>
</dbReference>
<protein>
    <recommendedName>
        <fullName evidence="1">LPS-assembly protein LptD</fullName>
    </recommendedName>
</protein>
<dbReference type="Gene3D" id="2.60.450.10">
    <property type="entry name" value="Lipopolysaccharide (LPS) transport protein A like domain"/>
    <property type="match status" value="1"/>
</dbReference>
<keyword evidence="1" id="KW-0732">Signal</keyword>
<keyword evidence="4" id="KW-1185">Reference proteome</keyword>
<proteinExistence type="inferred from homology"/>
<sequence length="796" mass="87912">MPPHRIDLSELPVTARIADSIFSGIGFAIGSGIRARLHKGISTGAAAIALSAGFAGAAHAQNEAAPDVGVDPAMVEPAEQDTGETAAPPAQSPATQQIDFEADDLAYDSVADIVTASGNVILRSEDRSVRAEQVTWNRRTGIIVGSGDVRFVDEDGNQVYTSRIELTDEFEAGAMEELLLALREGGRLAARGGARQEDGSIILTDAAYSACAVIDPENCSKDPSWRITADRVTYTPQDKKVRFRGAYLELFGQRLLPLPGLSIRTDGRAVSGITVPNFRVSESNGIEVQGGYYWRLAENKDLSAQAYVFTEAPPMVSAQWRHLASEGAYQITGYATASSRIGILGTAPTAQNDPRGYLFANGKFQFTPKWSLTSSIRVASDRTFLRRYDISRDDRLRSTVNVERISETSYLSIAGWATQTLRVNAPQGQVPVALPVVDYRKRFADPAGLGGNLELQLNTLAITRDEGQDTQRAFAGARWDLRRLTNLGQVVTLTGMVRGDVYHSSDNALTNTAIYRGNPGWETRGIALAALDFEWPFVGEALGGTQVLTPRVQIVASPPIRNLAVPNEDARAVDLEDSNLFALNRFPGYDRIEDGVRVTYGFDWELQRPSWRVKATFGQSYRLGKDQNVLIDGTGLSERVSDFVGRTEVRYRDFLKVTHRYRLDKDNLAFRRNEFDATIGSRQTYAEIGYLRLNRDIAAGIEDLQDREELRVASRVAFAKYWSLFGSAVLNLTDFEEDPSFTSDGFEPVRTRLGVAYRDDCLELGVTWRRDYVTSGDAQRGNTFQFYFSLRNLGFR</sequence>
<evidence type="ECO:0000259" key="2">
    <source>
        <dbReference type="Pfam" id="PF04453"/>
    </source>
</evidence>
<dbReference type="GO" id="GO:0043165">
    <property type="term" value="P:Gram-negative-bacterium-type cell outer membrane assembly"/>
    <property type="evidence" value="ECO:0007669"/>
    <property type="project" value="UniProtKB-UniRule"/>
</dbReference>
<dbReference type="OrthoDB" id="9760225at2"/>
<name>A0A844ZSD4_9SPHN</name>
<dbReference type="InterPro" id="IPR007543">
    <property type="entry name" value="LptD_C"/>
</dbReference>
<comment type="caution">
    <text evidence="1">Lacks conserved residue(s) required for the propagation of feature annotation.</text>
</comment>
<dbReference type="AlphaFoldDB" id="A0A844ZSD4"/>
<comment type="function">
    <text evidence="1">Involved in the assembly of lipopolysaccharide (LPS) at the surface of the outer membrane.</text>
</comment>
<dbReference type="Pfam" id="PF04453">
    <property type="entry name" value="LptD"/>
    <property type="match status" value="1"/>
</dbReference>
<organism evidence="3 4">
    <name type="scientific">Pontixanthobacter aquaemixtae</name>
    <dbReference type="NCBI Taxonomy" id="1958940"/>
    <lineage>
        <taxon>Bacteria</taxon>
        <taxon>Pseudomonadati</taxon>
        <taxon>Pseudomonadota</taxon>
        <taxon>Alphaproteobacteria</taxon>
        <taxon>Sphingomonadales</taxon>
        <taxon>Erythrobacteraceae</taxon>
        <taxon>Pontixanthobacter</taxon>
    </lineage>
</organism>
<keyword evidence="1" id="KW-0998">Cell outer membrane</keyword>
<dbReference type="GO" id="GO:0009279">
    <property type="term" value="C:cell outer membrane"/>
    <property type="evidence" value="ECO:0007669"/>
    <property type="project" value="UniProtKB-SubCell"/>
</dbReference>
<dbReference type="PANTHER" id="PTHR30189">
    <property type="entry name" value="LPS-ASSEMBLY PROTEIN"/>
    <property type="match status" value="1"/>
</dbReference>
<evidence type="ECO:0000313" key="3">
    <source>
        <dbReference type="EMBL" id="MXO90773.1"/>
    </source>
</evidence>
<dbReference type="InterPro" id="IPR020889">
    <property type="entry name" value="LipoPS_assembly_LptD"/>
</dbReference>
<dbReference type="EMBL" id="WTYX01000001">
    <property type="protein sequence ID" value="MXO90773.1"/>
    <property type="molecule type" value="Genomic_DNA"/>
</dbReference>
<dbReference type="GO" id="GO:1990351">
    <property type="term" value="C:transporter complex"/>
    <property type="evidence" value="ECO:0007669"/>
    <property type="project" value="TreeGrafter"/>
</dbReference>
<dbReference type="PANTHER" id="PTHR30189:SF1">
    <property type="entry name" value="LPS-ASSEMBLY PROTEIN LPTD"/>
    <property type="match status" value="1"/>
</dbReference>
<comment type="similarity">
    <text evidence="1">Belongs to the LptD family.</text>
</comment>
<dbReference type="RefSeq" id="WP_160604296.1">
    <property type="nucleotide sequence ID" value="NZ_WTYX01000001.1"/>
</dbReference>
<comment type="subunit">
    <text evidence="1">Component of the lipopolysaccharide transport and assembly complex.</text>
</comment>
<dbReference type="GO" id="GO:0015920">
    <property type="term" value="P:lipopolysaccharide transport"/>
    <property type="evidence" value="ECO:0007669"/>
    <property type="project" value="InterPro"/>
</dbReference>
<gene>
    <name evidence="1 3" type="primary">lptD</name>
    <name evidence="3" type="ORF">GRI41_08065</name>
</gene>
<comment type="subcellular location">
    <subcellularLocation>
        <location evidence="1">Cell outer membrane</location>
    </subcellularLocation>
</comment>
<evidence type="ECO:0000313" key="4">
    <source>
        <dbReference type="Proteomes" id="UP000442714"/>
    </source>
</evidence>
<comment type="caution">
    <text evidence="3">The sequence shown here is derived from an EMBL/GenBank/DDBJ whole genome shotgun (WGS) entry which is preliminary data.</text>
</comment>
<evidence type="ECO:0000256" key="1">
    <source>
        <dbReference type="HAMAP-Rule" id="MF_01411"/>
    </source>
</evidence>
<dbReference type="InterPro" id="IPR050218">
    <property type="entry name" value="LptD"/>
</dbReference>